<evidence type="ECO:0000313" key="1">
    <source>
        <dbReference type="EMBL" id="CAG8564060.1"/>
    </source>
</evidence>
<dbReference type="EMBL" id="CAJVPL010001306">
    <property type="protein sequence ID" value="CAG8564060.1"/>
    <property type="molecule type" value="Genomic_DNA"/>
</dbReference>
<organism evidence="1 2">
    <name type="scientific">Ambispora gerdemannii</name>
    <dbReference type="NCBI Taxonomy" id="144530"/>
    <lineage>
        <taxon>Eukaryota</taxon>
        <taxon>Fungi</taxon>
        <taxon>Fungi incertae sedis</taxon>
        <taxon>Mucoromycota</taxon>
        <taxon>Glomeromycotina</taxon>
        <taxon>Glomeromycetes</taxon>
        <taxon>Archaeosporales</taxon>
        <taxon>Ambisporaceae</taxon>
        <taxon>Ambispora</taxon>
    </lineage>
</organism>
<accession>A0A9N9BFJ0</accession>
<sequence>MKLEHDMEEIKKQKQIITNALSAIYSLFTITINSTDVSSFDTDMLAQSAEPKSIQDDEAVGFAAL</sequence>
<comment type="caution">
    <text evidence="1">The sequence shown here is derived from an EMBL/GenBank/DDBJ whole genome shotgun (WGS) entry which is preliminary data.</text>
</comment>
<reference evidence="1" key="1">
    <citation type="submission" date="2021-06" db="EMBL/GenBank/DDBJ databases">
        <authorList>
            <person name="Kallberg Y."/>
            <person name="Tangrot J."/>
            <person name="Rosling A."/>
        </authorList>
    </citation>
    <scope>NUCLEOTIDE SEQUENCE</scope>
    <source>
        <strain evidence="1">MT106</strain>
    </source>
</reference>
<gene>
    <name evidence="1" type="ORF">AGERDE_LOCUS7296</name>
</gene>
<keyword evidence="2" id="KW-1185">Reference proteome</keyword>
<evidence type="ECO:0000313" key="2">
    <source>
        <dbReference type="Proteomes" id="UP000789831"/>
    </source>
</evidence>
<protein>
    <submittedName>
        <fullName evidence="1">9062_t:CDS:1</fullName>
    </submittedName>
</protein>
<proteinExistence type="predicted"/>
<dbReference type="Proteomes" id="UP000789831">
    <property type="component" value="Unassembled WGS sequence"/>
</dbReference>
<dbReference type="AlphaFoldDB" id="A0A9N9BFJ0"/>
<name>A0A9N9BFJ0_9GLOM</name>